<evidence type="ECO:0000313" key="2">
    <source>
        <dbReference type="EMBL" id="TMW65261.1"/>
    </source>
</evidence>
<dbReference type="Proteomes" id="UP000794436">
    <property type="component" value="Unassembled WGS sequence"/>
</dbReference>
<feature type="domain" description="COMM" evidence="1">
    <location>
        <begin position="7"/>
        <end position="75"/>
    </location>
</feature>
<dbReference type="OrthoDB" id="17646at2759"/>
<dbReference type="PROSITE" id="PS51269">
    <property type="entry name" value="COMM"/>
    <property type="match status" value="1"/>
</dbReference>
<reference evidence="2" key="1">
    <citation type="submission" date="2019-03" db="EMBL/GenBank/DDBJ databases">
        <title>Long read genome sequence of the mycoparasitic Pythium oligandrum ATCC 38472 isolated from sugarbeet rhizosphere.</title>
        <authorList>
            <person name="Gaulin E."/>
        </authorList>
    </citation>
    <scope>NUCLEOTIDE SEQUENCE</scope>
    <source>
        <strain evidence="2">ATCC 38472_TT</strain>
    </source>
</reference>
<keyword evidence="3" id="KW-1185">Reference proteome</keyword>
<dbReference type="InterPro" id="IPR017920">
    <property type="entry name" value="COMM"/>
</dbReference>
<name>A0A8K1CM92_PYTOL</name>
<evidence type="ECO:0000313" key="3">
    <source>
        <dbReference type="Proteomes" id="UP000794436"/>
    </source>
</evidence>
<accession>A0A8K1CM92</accession>
<dbReference type="EMBL" id="SPLM01000038">
    <property type="protein sequence ID" value="TMW65261.1"/>
    <property type="molecule type" value="Genomic_DNA"/>
</dbReference>
<comment type="caution">
    <text evidence="2">The sequence shown here is derived from an EMBL/GenBank/DDBJ whole genome shotgun (WGS) entry which is preliminary data.</text>
</comment>
<proteinExistence type="predicted"/>
<dbReference type="Pfam" id="PF07258">
    <property type="entry name" value="COMM_domain"/>
    <property type="match status" value="1"/>
</dbReference>
<sequence>MTMTPHELTDFDYSVRMTLASSTLCEQRTSSVVLKLHLADLAASERQVVLELDEAQLATLLKQLAVVRKELRKESP</sequence>
<protein>
    <recommendedName>
        <fullName evidence="1">COMM domain-containing protein</fullName>
    </recommendedName>
</protein>
<dbReference type="AlphaFoldDB" id="A0A8K1CM92"/>
<organism evidence="2 3">
    <name type="scientific">Pythium oligandrum</name>
    <name type="common">Mycoparasitic fungus</name>
    <dbReference type="NCBI Taxonomy" id="41045"/>
    <lineage>
        <taxon>Eukaryota</taxon>
        <taxon>Sar</taxon>
        <taxon>Stramenopiles</taxon>
        <taxon>Oomycota</taxon>
        <taxon>Peronosporomycetes</taxon>
        <taxon>Pythiales</taxon>
        <taxon>Pythiaceae</taxon>
        <taxon>Pythium</taxon>
    </lineage>
</organism>
<evidence type="ECO:0000259" key="1">
    <source>
        <dbReference type="PROSITE" id="PS51269"/>
    </source>
</evidence>
<gene>
    <name evidence="2" type="ORF">Poli38472_009428</name>
</gene>